<dbReference type="InterPro" id="IPR029052">
    <property type="entry name" value="Metallo-depent_PP-like"/>
</dbReference>
<dbReference type="PANTHER" id="PTHR11575:SF24">
    <property type="entry name" value="5'-NUCLEOTIDASE"/>
    <property type="match status" value="1"/>
</dbReference>
<dbReference type="InterPro" id="IPR006179">
    <property type="entry name" value="5_nucleotidase/apyrase"/>
</dbReference>
<evidence type="ECO:0000256" key="1">
    <source>
        <dbReference type="RuleBase" id="RU362119"/>
    </source>
</evidence>
<comment type="similarity">
    <text evidence="1">Belongs to the 5'-nucleotidase family.</text>
</comment>
<evidence type="ECO:0000259" key="2">
    <source>
        <dbReference type="Pfam" id="PF02872"/>
    </source>
</evidence>
<dbReference type="SUPFAM" id="SSF56300">
    <property type="entry name" value="Metallo-dependent phosphatases"/>
    <property type="match status" value="1"/>
</dbReference>
<dbReference type="GO" id="GO:0008768">
    <property type="term" value="F:UDP-sugar diphosphatase activity"/>
    <property type="evidence" value="ECO:0007669"/>
    <property type="project" value="TreeGrafter"/>
</dbReference>
<dbReference type="GO" id="GO:0030288">
    <property type="term" value="C:outer membrane-bounded periplasmic space"/>
    <property type="evidence" value="ECO:0007669"/>
    <property type="project" value="TreeGrafter"/>
</dbReference>
<dbReference type="GO" id="GO:0009166">
    <property type="term" value="P:nucleotide catabolic process"/>
    <property type="evidence" value="ECO:0007669"/>
    <property type="project" value="InterPro"/>
</dbReference>
<reference evidence="3 4" key="1">
    <citation type="submission" date="2016-10" db="EMBL/GenBank/DDBJ databases">
        <authorList>
            <person name="de Groot N.N."/>
        </authorList>
    </citation>
    <scope>NUCLEOTIDE SEQUENCE [LARGE SCALE GENOMIC DNA]</scope>
    <source>
        <strain evidence="3 4">CPCC 100156</strain>
    </source>
</reference>
<dbReference type="AlphaFoldDB" id="A0A1G7BBQ5"/>
<dbReference type="InterPro" id="IPR036907">
    <property type="entry name" value="5'-Nucleotdase_C_sf"/>
</dbReference>
<dbReference type="EMBL" id="FMZX01000024">
    <property type="protein sequence ID" value="SDE24402.1"/>
    <property type="molecule type" value="Genomic_DNA"/>
</dbReference>
<gene>
    <name evidence="3" type="ORF">SAMN04487779_102421</name>
</gene>
<keyword evidence="4" id="KW-1185">Reference proteome</keyword>
<dbReference type="Gene3D" id="3.60.21.10">
    <property type="match status" value="1"/>
</dbReference>
<dbReference type="Gene3D" id="3.90.780.10">
    <property type="entry name" value="5'-Nucleotidase, C-terminal domain"/>
    <property type="match status" value="1"/>
</dbReference>
<dbReference type="InterPro" id="IPR008334">
    <property type="entry name" value="5'-Nucleotdase_C"/>
</dbReference>
<evidence type="ECO:0000313" key="4">
    <source>
        <dbReference type="Proteomes" id="UP000198925"/>
    </source>
</evidence>
<sequence>MGANYTLQILHASDFEAGLAAPDRAPQFAAIVDRLEDASPNSITLSSGDNFIPSPFLNAEGDASLAEPLREAYAALLDVPVGQLPSLTQDLGRVDMAVLSAIGVQASVFGNHEFDLGTTVLANAIDFAAGEYGITALGPLFPYLSANLDFSSDAPLSRIYAAELRDAADYAATAEGIAAPEAAADAPRIAPWTTIEENGETIGVLGVTTQILASISSVGGVEVLDPNGDGAIDNTDELASILQPYVDQMTAQGIDKVVLLSHLQQYQLELDLATKLSGVDVIVAGGSHALFADDGTRLRAGDAPAEGYPVIQTGADGNPVAVVNTSSEYSYVGRLIIGFDESGVIIPAETDTAESRPYATTDETVAELWGNGDPYAEGSRGAIVRDLTDAVDQVIDAKDGEVFGFTDVYLEGRRTAVRAQETNLGDLTGDANLAAAREVDPTTAISIKNGGGIRAEIGTYGTDAVPEPLPPQANPDAVKPAGGVSQLDIENALRFNNGLSLVTVTAEGLKAVLEGAVTGVAPGTTPGAFPQVSGIEFSFDPALPAGERVQSLALVDDAGVPTEVLVQDGNIAVDPAREFRVVTLNFLAEGGDGYAFDEFATGRVDLYQGDDSSFAAEGREQQALADFLAAEHGTPETAFDVAEVPAAQDERVQNLSVRDDTVLEGAAGGGGEEPVDWHALAAQVLANFEATGFWYLDGVGLDAIDPSEPQDWNALAAQVTANYEATGVWYL</sequence>
<evidence type="ECO:0000313" key="3">
    <source>
        <dbReference type="EMBL" id="SDE24402.1"/>
    </source>
</evidence>
<feature type="domain" description="5'-Nucleotidase C-terminal" evidence="2">
    <location>
        <begin position="404"/>
        <end position="596"/>
    </location>
</feature>
<dbReference type="Pfam" id="PF02872">
    <property type="entry name" value="5_nucleotid_C"/>
    <property type="match status" value="1"/>
</dbReference>
<dbReference type="PRINTS" id="PR01607">
    <property type="entry name" value="APYRASEFAMLY"/>
</dbReference>
<dbReference type="GO" id="GO:0008253">
    <property type="term" value="F:5'-nucleotidase activity"/>
    <property type="evidence" value="ECO:0007669"/>
    <property type="project" value="TreeGrafter"/>
</dbReference>
<dbReference type="STRING" id="938405.SAMN02927895_04625"/>
<proteinExistence type="inferred from homology"/>
<dbReference type="Proteomes" id="UP000198925">
    <property type="component" value="Unassembled WGS sequence"/>
</dbReference>
<keyword evidence="1" id="KW-0547">Nucleotide-binding</keyword>
<dbReference type="SUPFAM" id="SSF55816">
    <property type="entry name" value="5'-nucleotidase (syn. UDP-sugar hydrolase), C-terminal domain"/>
    <property type="match status" value="1"/>
</dbReference>
<organism evidence="3 4">
    <name type="scientific">Belnapia rosea</name>
    <dbReference type="NCBI Taxonomy" id="938405"/>
    <lineage>
        <taxon>Bacteria</taxon>
        <taxon>Pseudomonadati</taxon>
        <taxon>Pseudomonadota</taxon>
        <taxon>Alphaproteobacteria</taxon>
        <taxon>Acetobacterales</taxon>
        <taxon>Roseomonadaceae</taxon>
        <taxon>Belnapia</taxon>
    </lineage>
</organism>
<accession>A0A1G7BBQ5</accession>
<name>A0A1G7BBQ5_9PROT</name>
<dbReference type="GO" id="GO:0000166">
    <property type="term" value="F:nucleotide binding"/>
    <property type="evidence" value="ECO:0007669"/>
    <property type="project" value="UniProtKB-KW"/>
</dbReference>
<dbReference type="PANTHER" id="PTHR11575">
    <property type="entry name" value="5'-NUCLEOTIDASE-RELATED"/>
    <property type="match status" value="1"/>
</dbReference>
<protein>
    <submittedName>
        <fullName evidence="3">2',3'-cyclic-nucleotide 2'-phosphodiesterase/5'-or 3'-nucleotidase, 5'-nucleotidase family</fullName>
    </submittedName>
</protein>
<keyword evidence="1" id="KW-0378">Hydrolase</keyword>